<dbReference type="InterPro" id="IPR004035">
    <property type="entry name" value="Endouclease-III_FeS-bd_BS"/>
</dbReference>
<comment type="cofactor">
    <cofactor evidence="14">
        <name>[4Fe-4S] cluster</name>
        <dbReference type="ChEBI" id="CHEBI:49883"/>
    </cofactor>
    <text evidence="14">Binds 1 [4Fe-4S] cluster.</text>
</comment>
<evidence type="ECO:0000256" key="4">
    <source>
        <dbReference type="ARBA" id="ARBA00012045"/>
    </source>
</evidence>
<organism evidence="16 17">
    <name type="scientific">Zoogloea dura</name>
    <dbReference type="NCBI Taxonomy" id="2728840"/>
    <lineage>
        <taxon>Bacteria</taxon>
        <taxon>Pseudomonadati</taxon>
        <taxon>Pseudomonadota</taxon>
        <taxon>Betaproteobacteria</taxon>
        <taxon>Rhodocyclales</taxon>
        <taxon>Zoogloeaceae</taxon>
        <taxon>Zoogloea</taxon>
    </lineage>
</organism>
<dbReference type="InterPro" id="IPR044298">
    <property type="entry name" value="MIG/MutY"/>
</dbReference>
<comment type="function">
    <text evidence="2">Adenine glycosylase active on G-A mispairs. MutY also corrects error-prone DNA synthesis past GO lesions which are due to the oxidatively damaged form of guanine: 7,8-dihydro-8-oxoguanine (8-oxo-dGTP).</text>
</comment>
<dbReference type="GO" id="GO:0046872">
    <property type="term" value="F:metal ion binding"/>
    <property type="evidence" value="ECO:0007669"/>
    <property type="project" value="UniProtKB-UniRule"/>
</dbReference>
<evidence type="ECO:0000256" key="2">
    <source>
        <dbReference type="ARBA" id="ARBA00002933"/>
    </source>
</evidence>
<name>A0A848G3S5_9RHOO</name>
<evidence type="ECO:0000256" key="11">
    <source>
        <dbReference type="ARBA" id="ARBA00023014"/>
    </source>
</evidence>
<keyword evidence="7" id="KW-0479">Metal-binding</keyword>
<dbReference type="Gene3D" id="1.10.340.30">
    <property type="entry name" value="Hypothetical protein, domain 2"/>
    <property type="match status" value="1"/>
</dbReference>
<feature type="domain" description="HhH-GPD" evidence="15">
    <location>
        <begin position="36"/>
        <end position="187"/>
    </location>
</feature>
<gene>
    <name evidence="16" type="primary">mutY</name>
    <name evidence="16" type="ORF">HHL15_07965</name>
</gene>
<dbReference type="GO" id="GO:0035485">
    <property type="term" value="F:adenine/guanine mispair binding"/>
    <property type="evidence" value="ECO:0007669"/>
    <property type="project" value="TreeGrafter"/>
</dbReference>
<dbReference type="NCBIfam" id="TIGR01084">
    <property type="entry name" value="mutY"/>
    <property type="match status" value="1"/>
</dbReference>
<evidence type="ECO:0000256" key="7">
    <source>
        <dbReference type="ARBA" id="ARBA00022723"/>
    </source>
</evidence>
<keyword evidence="10 14" id="KW-0408">Iron</keyword>
<dbReference type="EC" id="3.2.2.31" evidence="4 14"/>
<evidence type="ECO:0000259" key="15">
    <source>
        <dbReference type="SMART" id="SM00478"/>
    </source>
</evidence>
<sequence length="360" mass="39123">MNTFAETLIAWQREHGRHGLPWQVDDAYRVWLSEIMLQQTQVDTVLPYYARFLARFPDLPSLAAAPVEDVLTLWSGLGYYARARNLHKCARAVMAQHGGRFPADPAVLAELPGIGRSTAAAISAFSYGTRAAILDGNVKRVLARAFGIDGFPGTKPVENRLWELAESLLPERDVDIYTQAQMDLGATVCTRGRPACTRCPLADRCVALRDGRVGELPTPRPKRETRTREGRFAVVLADGAVLLERRPPSGIWGGLLSLPELPEDADTAEWIAGRYGLQVHSVSPLGGLRHVFTHFTLEMRPEAVQVAPPPPGAAESEHLWQPLGRLDEAALPAPVRKLLEPLAARDLFSPAGGAAAGTGG</sequence>
<evidence type="ECO:0000313" key="16">
    <source>
        <dbReference type="EMBL" id="NML25676.1"/>
    </source>
</evidence>
<dbReference type="CDD" id="cd00056">
    <property type="entry name" value="ENDO3c"/>
    <property type="match status" value="1"/>
</dbReference>
<dbReference type="GO" id="GO:0051539">
    <property type="term" value="F:4 iron, 4 sulfur cluster binding"/>
    <property type="evidence" value="ECO:0007669"/>
    <property type="project" value="UniProtKB-UniRule"/>
</dbReference>
<evidence type="ECO:0000256" key="5">
    <source>
        <dbReference type="ARBA" id="ARBA00022023"/>
    </source>
</evidence>
<reference evidence="16 17" key="1">
    <citation type="submission" date="2020-04" db="EMBL/GenBank/DDBJ databases">
        <title>Zoogloea sp. G-4-1-14 isolated from soil.</title>
        <authorList>
            <person name="Dahal R.H."/>
        </authorList>
    </citation>
    <scope>NUCLEOTIDE SEQUENCE [LARGE SCALE GENOMIC DNA]</scope>
    <source>
        <strain evidence="16 17">G-4-1-14</strain>
    </source>
</reference>
<evidence type="ECO:0000256" key="12">
    <source>
        <dbReference type="ARBA" id="ARBA00023204"/>
    </source>
</evidence>
<dbReference type="InterPro" id="IPR023170">
    <property type="entry name" value="HhH_base_excis_C"/>
</dbReference>
<dbReference type="FunFam" id="1.10.340.30:FF:000002">
    <property type="entry name" value="Adenine DNA glycosylase"/>
    <property type="match status" value="1"/>
</dbReference>
<keyword evidence="8 14" id="KW-0227">DNA damage</keyword>
<accession>A0A848G3S5</accession>
<comment type="similarity">
    <text evidence="3 14">Belongs to the Nth/MutY family.</text>
</comment>
<dbReference type="InterPro" id="IPR029119">
    <property type="entry name" value="MutY_C"/>
</dbReference>
<evidence type="ECO:0000256" key="3">
    <source>
        <dbReference type="ARBA" id="ARBA00008343"/>
    </source>
</evidence>
<protein>
    <recommendedName>
        <fullName evidence="5 14">Adenine DNA glycosylase</fullName>
        <ecNumber evidence="4 14">3.2.2.31</ecNumber>
    </recommendedName>
</protein>
<dbReference type="GO" id="GO:0006284">
    <property type="term" value="P:base-excision repair"/>
    <property type="evidence" value="ECO:0007669"/>
    <property type="project" value="UniProtKB-UniRule"/>
</dbReference>
<keyword evidence="13 14" id="KW-0326">Glycosidase</keyword>
<dbReference type="InterPro" id="IPR011257">
    <property type="entry name" value="DNA_glycosylase"/>
</dbReference>
<proteinExistence type="inferred from homology"/>
<dbReference type="RefSeq" id="WP_169145324.1">
    <property type="nucleotide sequence ID" value="NZ_JABBGA010000005.1"/>
</dbReference>
<dbReference type="PANTHER" id="PTHR42944:SF1">
    <property type="entry name" value="ADENINE DNA GLYCOSYLASE"/>
    <property type="match status" value="1"/>
</dbReference>
<evidence type="ECO:0000313" key="17">
    <source>
        <dbReference type="Proteomes" id="UP000580043"/>
    </source>
</evidence>
<comment type="catalytic activity">
    <reaction evidence="1 14">
        <text>Hydrolyzes free adenine bases from 7,8-dihydro-8-oxoguanine:adenine mismatched double-stranded DNA, leaving an apurinic site.</text>
        <dbReference type="EC" id="3.2.2.31"/>
    </reaction>
</comment>
<keyword evidence="17" id="KW-1185">Reference proteome</keyword>
<dbReference type="InterPro" id="IPR003265">
    <property type="entry name" value="HhH-GPD_domain"/>
</dbReference>
<dbReference type="SMART" id="SM00478">
    <property type="entry name" value="ENDO3c"/>
    <property type="match status" value="1"/>
</dbReference>
<evidence type="ECO:0000256" key="14">
    <source>
        <dbReference type="RuleBase" id="RU365096"/>
    </source>
</evidence>
<dbReference type="GO" id="GO:0000701">
    <property type="term" value="F:purine-specific mismatch base pair DNA N-glycosylase activity"/>
    <property type="evidence" value="ECO:0007669"/>
    <property type="project" value="UniProtKB-EC"/>
</dbReference>
<dbReference type="SUPFAM" id="SSF55811">
    <property type="entry name" value="Nudix"/>
    <property type="match status" value="1"/>
</dbReference>
<keyword evidence="9" id="KW-0378">Hydrolase</keyword>
<dbReference type="AlphaFoldDB" id="A0A848G3S5"/>
<dbReference type="Pfam" id="PF14815">
    <property type="entry name" value="NUDIX_4"/>
    <property type="match status" value="1"/>
</dbReference>
<dbReference type="InterPro" id="IPR015797">
    <property type="entry name" value="NUDIX_hydrolase-like_dom_sf"/>
</dbReference>
<dbReference type="GO" id="GO:0032357">
    <property type="term" value="F:oxidized purine DNA binding"/>
    <property type="evidence" value="ECO:0007669"/>
    <property type="project" value="TreeGrafter"/>
</dbReference>
<dbReference type="Pfam" id="PF00730">
    <property type="entry name" value="HhH-GPD"/>
    <property type="match status" value="1"/>
</dbReference>
<evidence type="ECO:0000256" key="8">
    <source>
        <dbReference type="ARBA" id="ARBA00022763"/>
    </source>
</evidence>
<dbReference type="PROSITE" id="PS00764">
    <property type="entry name" value="ENDONUCLEASE_III_1"/>
    <property type="match status" value="1"/>
</dbReference>
<evidence type="ECO:0000256" key="13">
    <source>
        <dbReference type="ARBA" id="ARBA00023295"/>
    </source>
</evidence>
<keyword evidence="11" id="KW-0411">Iron-sulfur</keyword>
<dbReference type="PANTHER" id="PTHR42944">
    <property type="entry name" value="ADENINE DNA GLYCOSYLASE"/>
    <property type="match status" value="1"/>
</dbReference>
<keyword evidence="6" id="KW-0004">4Fe-4S</keyword>
<keyword evidence="12" id="KW-0234">DNA repair</keyword>
<evidence type="ECO:0000256" key="9">
    <source>
        <dbReference type="ARBA" id="ARBA00022801"/>
    </source>
</evidence>
<dbReference type="Proteomes" id="UP000580043">
    <property type="component" value="Unassembled WGS sequence"/>
</dbReference>
<dbReference type="SUPFAM" id="SSF48150">
    <property type="entry name" value="DNA-glycosylase"/>
    <property type="match status" value="1"/>
</dbReference>
<dbReference type="InterPro" id="IPR005760">
    <property type="entry name" value="A/G_AdeGlyc_MutY"/>
</dbReference>
<evidence type="ECO:0000256" key="6">
    <source>
        <dbReference type="ARBA" id="ARBA00022485"/>
    </source>
</evidence>
<dbReference type="Gene3D" id="3.90.79.10">
    <property type="entry name" value="Nucleoside Triphosphate Pyrophosphohydrolase"/>
    <property type="match status" value="1"/>
</dbReference>
<comment type="caution">
    <text evidence="16">The sequence shown here is derived from an EMBL/GenBank/DDBJ whole genome shotgun (WGS) entry which is preliminary data.</text>
</comment>
<dbReference type="Gene3D" id="1.10.1670.10">
    <property type="entry name" value="Helix-hairpin-Helix base-excision DNA repair enzymes (C-terminal)"/>
    <property type="match status" value="1"/>
</dbReference>
<dbReference type="CDD" id="cd03431">
    <property type="entry name" value="NUDIX_DNA_Glycosylase_C-MutY"/>
    <property type="match status" value="1"/>
</dbReference>
<dbReference type="EMBL" id="JABBGA010000005">
    <property type="protein sequence ID" value="NML25676.1"/>
    <property type="molecule type" value="Genomic_DNA"/>
</dbReference>
<evidence type="ECO:0000256" key="10">
    <source>
        <dbReference type="ARBA" id="ARBA00023004"/>
    </source>
</evidence>
<evidence type="ECO:0000256" key="1">
    <source>
        <dbReference type="ARBA" id="ARBA00000843"/>
    </source>
</evidence>
<dbReference type="GO" id="GO:0006298">
    <property type="term" value="P:mismatch repair"/>
    <property type="evidence" value="ECO:0007669"/>
    <property type="project" value="TreeGrafter"/>
</dbReference>
<dbReference type="GO" id="GO:0034039">
    <property type="term" value="F:8-oxo-7,8-dihydroguanine DNA N-glycosylase activity"/>
    <property type="evidence" value="ECO:0007669"/>
    <property type="project" value="TreeGrafter"/>
</dbReference>